<protein>
    <submittedName>
        <fullName evidence="1">Sortase, SrtB family</fullName>
    </submittedName>
</protein>
<dbReference type="SUPFAM" id="SSF63817">
    <property type="entry name" value="Sortase"/>
    <property type="match status" value="1"/>
</dbReference>
<keyword evidence="2" id="KW-1185">Reference proteome</keyword>
<reference evidence="1 2" key="1">
    <citation type="submission" date="2011-02" db="EMBL/GenBank/DDBJ databases">
        <authorList>
            <person name="Nelson K.E."/>
            <person name="Sutton G."/>
            <person name="Torralba M."/>
            <person name="Durkin S."/>
            <person name="Harkins D."/>
            <person name="Montgomery R."/>
            <person name="Ziemer C."/>
            <person name="Klaassens E."/>
            <person name="Ocuiv P."/>
            <person name="Morrison M."/>
        </authorList>
    </citation>
    <scope>NUCLEOTIDE SEQUENCE [LARGE SCALE GENOMIC DNA]</scope>
    <source>
        <strain evidence="1 2">8</strain>
    </source>
</reference>
<gene>
    <name evidence="1" type="ORF">CUS_7218</name>
</gene>
<dbReference type="CDD" id="cd05826">
    <property type="entry name" value="Sortase_B"/>
    <property type="match status" value="1"/>
</dbReference>
<dbReference type="Gene3D" id="2.40.260.10">
    <property type="entry name" value="Sortase"/>
    <property type="match status" value="1"/>
</dbReference>
<name>E9SDL9_RUMAL</name>
<dbReference type="EMBL" id="ADKM02000091">
    <property type="protein sequence ID" value="EGC02633.1"/>
    <property type="molecule type" value="Genomic_DNA"/>
</dbReference>
<accession>E9SDL9</accession>
<dbReference type="InterPro" id="IPR023365">
    <property type="entry name" value="Sortase_dom-sf"/>
</dbReference>
<evidence type="ECO:0000313" key="2">
    <source>
        <dbReference type="Proteomes" id="UP000004259"/>
    </source>
</evidence>
<dbReference type="STRING" id="246199.CUS_7218"/>
<organism evidence="1 2">
    <name type="scientific">Ruminococcus albus 8</name>
    <dbReference type="NCBI Taxonomy" id="246199"/>
    <lineage>
        <taxon>Bacteria</taxon>
        <taxon>Bacillati</taxon>
        <taxon>Bacillota</taxon>
        <taxon>Clostridia</taxon>
        <taxon>Eubacteriales</taxon>
        <taxon>Oscillospiraceae</taxon>
        <taxon>Ruminococcus</taxon>
    </lineage>
</organism>
<dbReference type="Proteomes" id="UP000004259">
    <property type="component" value="Unassembled WGS sequence"/>
</dbReference>
<sequence>MWAMVVILACAGIYCAKRYYDEAYLPRKQLKDADKEQRELFDRVRPDVSVTEAQAVSKENESQPEYDPLADLKAENDESVGWLTIDGTGIDYPIVQASDNSFYLQNGFDKQYNCGLGCPFLDYRCEGFGESVSIVYAHHIQGEQAMFADIAKYKESSYMAAHPRGELLTADGMCEVDFFAYLNIPSDDYAYQVGLTKKSDRDGYIDHIFSSASYTSGFTADELKRGDTRLLLLSTCTYEFWEARGVLVGVIKQK</sequence>
<proteinExistence type="predicted"/>
<dbReference type="AlphaFoldDB" id="E9SDL9"/>
<dbReference type="eggNOG" id="COG4509">
    <property type="taxonomic scope" value="Bacteria"/>
</dbReference>
<comment type="caution">
    <text evidence="1">The sequence shown here is derived from an EMBL/GenBank/DDBJ whole genome shotgun (WGS) entry which is preliminary data.</text>
</comment>
<evidence type="ECO:0000313" key="1">
    <source>
        <dbReference type="EMBL" id="EGC02633.1"/>
    </source>
</evidence>
<dbReference type="InterPro" id="IPR009835">
    <property type="entry name" value="SrtB"/>
</dbReference>